<organism evidence="3 4">
    <name type="scientific">Immersiella caudata</name>
    <dbReference type="NCBI Taxonomy" id="314043"/>
    <lineage>
        <taxon>Eukaryota</taxon>
        <taxon>Fungi</taxon>
        <taxon>Dikarya</taxon>
        <taxon>Ascomycota</taxon>
        <taxon>Pezizomycotina</taxon>
        <taxon>Sordariomycetes</taxon>
        <taxon>Sordariomycetidae</taxon>
        <taxon>Sordariales</taxon>
        <taxon>Lasiosphaeriaceae</taxon>
        <taxon>Immersiella</taxon>
    </lineage>
</organism>
<dbReference type="EMBL" id="JAULSU010000007">
    <property type="protein sequence ID" value="KAK0610900.1"/>
    <property type="molecule type" value="Genomic_DNA"/>
</dbReference>
<evidence type="ECO:0000256" key="1">
    <source>
        <dbReference type="SAM" id="MobiDB-lite"/>
    </source>
</evidence>
<dbReference type="InterPro" id="IPR008136">
    <property type="entry name" value="CinA_C"/>
</dbReference>
<reference evidence="3" key="1">
    <citation type="submission" date="2023-06" db="EMBL/GenBank/DDBJ databases">
        <title>Genome-scale phylogeny and comparative genomics of the fungal order Sordariales.</title>
        <authorList>
            <consortium name="Lawrence Berkeley National Laboratory"/>
            <person name="Hensen N."/>
            <person name="Bonometti L."/>
            <person name="Westerberg I."/>
            <person name="Brannstrom I.O."/>
            <person name="Guillou S."/>
            <person name="Cros-Aarteil S."/>
            <person name="Calhoun S."/>
            <person name="Haridas S."/>
            <person name="Kuo A."/>
            <person name="Mondo S."/>
            <person name="Pangilinan J."/>
            <person name="Riley R."/>
            <person name="Labutti K."/>
            <person name="Andreopoulos B."/>
            <person name="Lipzen A."/>
            <person name="Chen C."/>
            <person name="Yanf M."/>
            <person name="Daum C."/>
            <person name="Ng V."/>
            <person name="Clum A."/>
            <person name="Steindorff A."/>
            <person name="Ohm R."/>
            <person name="Martin F."/>
            <person name="Silar P."/>
            <person name="Natvig D."/>
            <person name="Lalanne C."/>
            <person name="Gautier V."/>
            <person name="Ament-Velasquez S.L."/>
            <person name="Kruys A."/>
            <person name="Hutchinson M.I."/>
            <person name="Powell A.J."/>
            <person name="Barry K."/>
            <person name="Miller A.N."/>
            <person name="Grigoriev I.V."/>
            <person name="Debuchy R."/>
            <person name="Gladieux P."/>
            <person name="Thoren M.H."/>
            <person name="Johannesson H."/>
        </authorList>
    </citation>
    <scope>NUCLEOTIDE SEQUENCE</scope>
    <source>
        <strain evidence="3">CBS 606.72</strain>
    </source>
</reference>
<gene>
    <name evidence="3" type="ORF">B0T14DRAFT_540167</name>
</gene>
<feature type="region of interest" description="Disordered" evidence="1">
    <location>
        <begin position="104"/>
        <end position="125"/>
    </location>
</feature>
<evidence type="ECO:0000313" key="4">
    <source>
        <dbReference type="Proteomes" id="UP001175000"/>
    </source>
</evidence>
<proteinExistence type="predicted"/>
<dbReference type="Gene3D" id="3.90.950.20">
    <property type="entry name" value="CinA-like"/>
    <property type="match status" value="1"/>
</dbReference>
<feature type="domain" description="CinA C-terminal" evidence="2">
    <location>
        <begin position="14"/>
        <end position="144"/>
    </location>
</feature>
<dbReference type="AlphaFoldDB" id="A0AA39WBW1"/>
<protein>
    <recommendedName>
        <fullName evidence="2">CinA C-terminal domain-containing protein</fullName>
    </recommendedName>
</protein>
<dbReference type="Proteomes" id="UP001175000">
    <property type="component" value="Unassembled WGS sequence"/>
</dbReference>
<name>A0AA39WBW1_9PEZI</name>
<keyword evidence="4" id="KW-1185">Reference proteome</keyword>
<evidence type="ECO:0000313" key="3">
    <source>
        <dbReference type="EMBL" id="KAK0610900.1"/>
    </source>
</evidence>
<comment type="caution">
    <text evidence="3">The sequence shown here is derived from an EMBL/GenBank/DDBJ whole genome shotgun (WGS) entry which is preliminary data.</text>
</comment>
<sequence>MPTPSKSTKSPISIATDTINLLTSSNTTLSIAESLTGDAIMSTLTALPGVGSVFHGGIVAYDTPLKITALSVDKYFVDGEGVVHPDVAAQMARGGVRWGLATTGVAEPGKQDGKDMGTGEGGKGGRGIGRFWFPGTREGVIEGAVGDVEGVEGVEGGLMEWEGE</sequence>
<evidence type="ECO:0000259" key="2">
    <source>
        <dbReference type="Pfam" id="PF02464"/>
    </source>
</evidence>
<accession>A0AA39WBW1</accession>
<dbReference type="InterPro" id="IPR036653">
    <property type="entry name" value="CinA-like_C"/>
</dbReference>
<dbReference type="Pfam" id="PF02464">
    <property type="entry name" value="CinA"/>
    <property type="match status" value="1"/>
</dbReference>
<dbReference type="SUPFAM" id="SSF142433">
    <property type="entry name" value="CinA-like"/>
    <property type="match status" value="1"/>
</dbReference>